<dbReference type="SMART" id="SM00958">
    <property type="entry name" value="SecA_PP_bind"/>
    <property type="match status" value="1"/>
</dbReference>
<dbReference type="InterPro" id="IPR027417">
    <property type="entry name" value="P-loop_NTPase"/>
</dbReference>
<dbReference type="InterPro" id="IPR000185">
    <property type="entry name" value="SecA"/>
</dbReference>
<dbReference type="SMART" id="SM00490">
    <property type="entry name" value="HELICc"/>
    <property type="match status" value="1"/>
</dbReference>
<keyword evidence="18" id="KW-1185">Reference proteome</keyword>
<dbReference type="EC" id="7.4.2.8" evidence="12"/>
<evidence type="ECO:0000256" key="7">
    <source>
        <dbReference type="ARBA" id="ARBA00022840"/>
    </source>
</evidence>
<keyword evidence="7 12" id="KW-0067">ATP-binding</keyword>
<sequence length="870" mass="97334">MPKLGFLNRILGDSNERELKRLQHIVDEINDLAPGIEALSDAALAAKTAEFEERLAGGETLDDILPEAFAVTREMAARKVGERPYDVQLMGGIVLHEGRIAEMKTGEGKTLTAVAPVYLNALARRGVHVVTVNDYLARRDAAWYGPVYHALGMTVGVIQNAGISFMYEPGYAPETEGPATGYKDLRPATRKEVYQADITYGTNNEFGFDYLRDNMVREWGDKAQRELYFAIVDEVDNILIDEARTPLIISGQAEEASATYVKFARAVKGLREDIDYIVDHKAKHIALTEEGIERVERALGIANIFEGDPRLARHLEAALDAEYLKRIDRDYVVRDGEIIIVDEFTGRLMPGRRWSHGIHQAVEAKEGVPIQRESITYATITFQNLFRLYEKLAGMTGTAETEAEEFHKIYGLDVVVIPTHRPMIREDHPDVVYINERAKFNAVVAEIEAMHAIGRPVLVGTTSIEKSEYLSSLLTRKGIPHEVLNAKHHEREAQIVALAGQRGAVTIATNMAGRGTDIKLGPGVAELGGLHVIGTERHESRRIDNQLRGRAGRQGDPGSSRFFVSFGDDIMKRFAPDWVPGMMQKLGMTEDMPLESRMVTKAIEQAQQKVEGHNFDIRKRLVEFDDVINEHRKQIYSQRDKILQGVDTRANVLEEMLFREIERITENVNTQDPESLELAHSELREIFLPEDLPSVEEMAELGDDLTDELLDRAEDRYEQMEQAIGEENMRKVEHWLLLEAIDTHWREHLTAIEELRQSIGLQAYAQVDPLVAFKREGHDMYVQLVQNIRRQVARTIFKVRIVQQPAPAPAPAEANGAAAPAAPAPAAKAAPVLAKPTGPSEQEIRTLGAAPQRGGQGKGSTAARRRKLIR</sequence>
<dbReference type="InterPro" id="IPR036266">
    <property type="entry name" value="SecA_Wing/Scaffold_sf"/>
</dbReference>
<feature type="domain" description="SecA family profile" evidence="16">
    <location>
        <begin position="4"/>
        <end position="595"/>
    </location>
</feature>
<keyword evidence="5 12" id="KW-0963">Cytoplasm</keyword>
<dbReference type="SUPFAM" id="SSF81767">
    <property type="entry name" value="Pre-protein crosslinking domain of SecA"/>
    <property type="match status" value="1"/>
</dbReference>
<dbReference type="SUPFAM" id="SSF81886">
    <property type="entry name" value="Helical scaffold and wing domains of SecA"/>
    <property type="match status" value="1"/>
</dbReference>
<evidence type="ECO:0000256" key="9">
    <source>
        <dbReference type="ARBA" id="ARBA00022967"/>
    </source>
</evidence>
<comment type="subcellular location">
    <subcellularLocation>
        <location evidence="12">Cell membrane</location>
        <topology evidence="12">Peripheral membrane protein</topology>
        <orientation evidence="12">Cytoplasmic side</orientation>
    </subcellularLocation>
    <subcellularLocation>
        <location evidence="12">Cytoplasm</location>
    </subcellularLocation>
    <subcellularLocation>
        <location evidence="1">Membrane</location>
        <topology evidence="1">Peripheral membrane protein</topology>
    </subcellularLocation>
    <text evidence="12">Distribution is 50-50.</text>
</comment>
<dbReference type="CDD" id="cd18803">
    <property type="entry name" value="SF2_C_secA"/>
    <property type="match status" value="1"/>
</dbReference>
<evidence type="ECO:0000256" key="11">
    <source>
        <dbReference type="ARBA" id="ARBA00023136"/>
    </source>
</evidence>
<accession>A0ABY7MAR8</accession>
<comment type="subunit">
    <text evidence="12">Monomer and homodimer. Part of the essential Sec protein translocation apparatus which comprises SecA, SecYEG and auxiliary proteins SecDF. Other proteins may also be involved.</text>
</comment>
<dbReference type="CDD" id="cd17928">
    <property type="entry name" value="DEXDc_SecA"/>
    <property type="match status" value="1"/>
</dbReference>
<reference evidence="17 18" key="1">
    <citation type="journal article" date="2023" name="ISME J.">
        <title>Thermophilic Dehalococcoidia with unusual traits shed light on an unexpected past.</title>
        <authorList>
            <person name="Palmer M."/>
            <person name="Covington J.K."/>
            <person name="Zhou E.M."/>
            <person name="Thomas S.C."/>
            <person name="Habib N."/>
            <person name="Seymour C.O."/>
            <person name="Lai D."/>
            <person name="Johnston J."/>
            <person name="Hashimi A."/>
            <person name="Jiao J.Y."/>
            <person name="Muok A.R."/>
            <person name="Liu L."/>
            <person name="Xian W.D."/>
            <person name="Zhi X.Y."/>
            <person name="Li M.M."/>
            <person name="Silva L.P."/>
            <person name="Bowen B.P."/>
            <person name="Louie K."/>
            <person name="Briegel A."/>
            <person name="Pett-Ridge J."/>
            <person name="Weber P.K."/>
            <person name="Tocheva E.I."/>
            <person name="Woyke T."/>
            <person name="Northen T.R."/>
            <person name="Mayali X."/>
            <person name="Li W.J."/>
            <person name="Hedlund B.P."/>
        </authorList>
    </citation>
    <scope>NUCLEOTIDE SEQUENCE [LARGE SCALE GENOMIC DNA]</scope>
    <source>
        <strain evidence="17 18">YIM 72310</strain>
    </source>
</reference>
<dbReference type="InterPro" id="IPR011116">
    <property type="entry name" value="SecA_Wing/Scaffold"/>
</dbReference>
<dbReference type="PROSITE" id="PS51192">
    <property type="entry name" value="HELICASE_ATP_BIND_1"/>
    <property type="match status" value="1"/>
</dbReference>
<dbReference type="Gene3D" id="3.40.50.300">
    <property type="entry name" value="P-loop containing nucleotide triphosphate hydrolases"/>
    <property type="match status" value="3"/>
</dbReference>
<evidence type="ECO:0000256" key="10">
    <source>
        <dbReference type="ARBA" id="ARBA00023010"/>
    </source>
</evidence>
<evidence type="ECO:0000256" key="6">
    <source>
        <dbReference type="ARBA" id="ARBA00022741"/>
    </source>
</evidence>
<dbReference type="NCBIfam" id="NF006630">
    <property type="entry name" value="PRK09200.1"/>
    <property type="match status" value="1"/>
</dbReference>
<dbReference type="EMBL" id="CP115149">
    <property type="protein sequence ID" value="WBL37144.1"/>
    <property type="molecule type" value="Genomic_DNA"/>
</dbReference>
<comment type="catalytic activity">
    <reaction evidence="12">
        <text>ATP + H2O + cellular proteinSide 1 = ADP + phosphate + cellular proteinSide 2.</text>
        <dbReference type="EC" id="7.4.2.8"/>
    </reaction>
</comment>
<evidence type="ECO:0000256" key="5">
    <source>
        <dbReference type="ARBA" id="ARBA00022490"/>
    </source>
</evidence>
<protein>
    <recommendedName>
        <fullName evidence="12">Protein translocase subunit SecA</fullName>
        <ecNumber evidence="12">7.4.2.8</ecNumber>
    </recommendedName>
</protein>
<dbReference type="SMART" id="SM00957">
    <property type="entry name" value="SecA_DEAD"/>
    <property type="match status" value="1"/>
</dbReference>
<dbReference type="Pfam" id="PF21090">
    <property type="entry name" value="P-loop_SecA"/>
    <property type="match status" value="2"/>
</dbReference>
<dbReference type="PANTHER" id="PTHR30612:SF0">
    <property type="entry name" value="CHLOROPLAST PROTEIN-TRANSPORTING ATPASE"/>
    <property type="match status" value="1"/>
</dbReference>
<dbReference type="Pfam" id="PF07516">
    <property type="entry name" value="SecA_SW"/>
    <property type="match status" value="1"/>
</dbReference>
<dbReference type="InterPro" id="IPR011130">
    <property type="entry name" value="SecA_preprotein_X-link_dom"/>
</dbReference>
<dbReference type="Proteomes" id="UP001212803">
    <property type="component" value="Chromosome"/>
</dbReference>
<dbReference type="Pfam" id="PF07517">
    <property type="entry name" value="SecA_DEAD"/>
    <property type="match status" value="1"/>
</dbReference>
<dbReference type="PROSITE" id="PS51194">
    <property type="entry name" value="HELICASE_CTER"/>
    <property type="match status" value="1"/>
</dbReference>
<comment type="function">
    <text evidence="12">Part of the Sec protein translocase complex. Interacts with the SecYEG preprotein conducting channel. Has a central role in coupling the hydrolysis of ATP to the transfer of proteins into and across the cell membrane, serving as an ATP-driven molecular motor driving the stepwise translocation of polypeptide chains across the membrane.</text>
</comment>
<keyword evidence="11 12" id="KW-0472">Membrane</keyword>
<keyword evidence="10 12" id="KW-0811">Translocation</keyword>
<evidence type="ECO:0000256" key="12">
    <source>
        <dbReference type="HAMAP-Rule" id="MF_01382"/>
    </source>
</evidence>
<dbReference type="InterPro" id="IPR036670">
    <property type="entry name" value="SecA_X-link_sf"/>
</dbReference>
<feature type="domain" description="Helicase C-terminal" evidence="15">
    <location>
        <begin position="439"/>
        <end position="618"/>
    </location>
</feature>
<feature type="domain" description="Helicase ATP-binding" evidence="14">
    <location>
        <begin position="90"/>
        <end position="278"/>
    </location>
</feature>
<evidence type="ECO:0000256" key="8">
    <source>
        <dbReference type="ARBA" id="ARBA00022927"/>
    </source>
</evidence>
<evidence type="ECO:0000256" key="2">
    <source>
        <dbReference type="ARBA" id="ARBA00007650"/>
    </source>
</evidence>
<dbReference type="PANTHER" id="PTHR30612">
    <property type="entry name" value="SECA INNER MEMBRANE COMPONENT OF SEC PROTEIN SECRETION SYSTEM"/>
    <property type="match status" value="1"/>
</dbReference>
<keyword evidence="8 12" id="KW-0653">Protein transport</keyword>
<dbReference type="InterPro" id="IPR020937">
    <property type="entry name" value="SecA_CS"/>
</dbReference>
<dbReference type="Gene3D" id="1.10.3060.10">
    <property type="entry name" value="Helical scaffold and wing domains of SecA"/>
    <property type="match status" value="1"/>
</dbReference>
<evidence type="ECO:0000259" key="16">
    <source>
        <dbReference type="PROSITE" id="PS51196"/>
    </source>
</evidence>
<evidence type="ECO:0000259" key="15">
    <source>
        <dbReference type="PROSITE" id="PS51194"/>
    </source>
</evidence>
<feature type="region of interest" description="Disordered" evidence="13">
    <location>
        <begin position="808"/>
        <end position="870"/>
    </location>
</feature>
<feature type="binding site" evidence="12">
    <location>
        <begin position="106"/>
        <end position="110"/>
    </location>
    <ligand>
        <name>ATP</name>
        <dbReference type="ChEBI" id="CHEBI:30616"/>
    </ligand>
</feature>
<keyword evidence="6 12" id="KW-0547">Nucleotide-binding</keyword>
<proteinExistence type="inferred from homology"/>
<evidence type="ECO:0000256" key="13">
    <source>
        <dbReference type="SAM" id="MobiDB-lite"/>
    </source>
</evidence>
<dbReference type="InterPro" id="IPR014001">
    <property type="entry name" value="Helicase_ATP-bd"/>
</dbReference>
<dbReference type="InterPro" id="IPR014018">
    <property type="entry name" value="SecA_motor_DEAD"/>
</dbReference>
<dbReference type="InterPro" id="IPR001650">
    <property type="entry name" value="Helicase_C-like"/>
</dbReference>
<dbReference type="PROSITE" id="PS51196">
    <property type="entry name" value="SECA_MOTOR_DEAD"/>
    <property type="match status" value="1"/>
</dbReference>
<dbReference type="InterPro" id="IPR044722">
    <property type="entry name" value="SecA_SF2_C"/>
</dbReference>
<dbReference type="Pfam" id="PF01043">
    <property type="entry name" value="SecA_PP_bind"/>
    <property type="match status" value="1"/>
</dbReference>
<gene>
    <name evidence="12" type="primary">secA</name>
    <name evidence="17" type="ORF">O0235_06130</name>
</gene>
<dbReference type="RefSeq" id="WP_270057658.1">
    <property type="nucleotide sequence ID" value="NZ_CP115149.1"/>
</dbReference>
<dbReference type="Gene3D" id="3.90.1440.10">
    <property type="entry name" value="SecA, preprotein cross-linking domain"/>
    <property type="match status" value="1"/>
</dbReference>
<evidence type="ECO:0000256" key="1">
    <source>
        <dbReference type="ARBA" id="ARBA00004170"/>
    </source>
</evidence>
<feature type="binding site" evidence="12">
    <location>
        <position position="88"/>
    </location>
    <ligand>
        <name>ATP</name>
        <dbReference type="ChEBI" id="CHEBI:30616"/>
    </ligand>
</feature>
<evidence type="ECO:0000256" key="4">
    <source>
        <dbReference type="ARBA" id="ARBA00022475"/>
    </source>
</evidence>
<dbReference type="PRINTS" id="PR00906">
    <property type="entry name" value="SECA"/>
</dbReference>
<evidence type="ECO:0000259" key="14">
    <source>
        <dbReference type="PROSITE" id="PS51192"/>
    </source>
</evidence>
<comment type="similarity">
    <text evidence="2 12">Belongs to the SecA family.</text>
</comment>
<evidence type="ECO:0000313" key="18">
    <source>
        <dbReference type="Proteomes" id="UP001212803"/>
    </source>
</evidence>
<evidence type="ECO:0000313" key="17">
    <source>
        <dbReference type="EMBL" id="WBL37144.1"/>
    </source>
</evidence>
<organism evidence="17 18">
    <name type="scientific">Tepidiforma flava</name>
    <dbReference type="NCBI Taxonomy" id="3004094"/>
    <lineage>
        <taxon>Bacteria</taxon>
        <taxon>Bacillati</taxon>
        <taxon>Chloroflexota</taxon>
        <taxon>Tepidiformia</taxon>
        <taxon>Tepidiformales</taxon>
        <taxon>Tepidiformaceae</taxon>
        <taxon>Tepidiforma</taxon>
    </lineage>
</organism>
<keyword evidence="9 12" id="KW-1278">Translocase</keyword>
<feature type="binding site" evidence="12">
    <location>
        <position position="517"/>
    </location>
    <ligand>
        <name>ATP</name>
        <dbReference type="ChEBI" id="CHEBI:30616"/>
    </ligand>
</feature>
<dbReference type="PROSITE" id="PS01312">
    <property type="entry name" value="SECA"/>
    <property type="match status" value="1"/>
</dbReference>
<dbReference type="HAMAP" id="MF_01382">
    <property type="entry name" value="SecA"/>
    <property type="match status" value="1"/>
</dbReference>
<dbReference type="InterPro" id="IPR011115">
    <property type="entry name" value="SecA_DEAD"/>
</dbReference>
<feature type="compositionally biased region" description="Low complexity" evidence="13">
    <location>
        <begin position="811"/>
        <end position="836"/>
    </location>
</feature>
<evidence type="ECO:0000256" key="3">
    <source>
        <dbReference type="ARBA" id="ARBA00022448"/>
    </source>
</evidence>
<name>A0ABY7MAR8_9CHLR</name>
<dbReference type="SUPFAM" id="SSF52540">
    <property type="entry name" value="P-loop containing nucleoside triphosphate hydrolases"/>
    <property type="match status" value="2"/>
</dbReference>
<keyword evidence="4 12" id="KW-1003">Cell membrane</keyword>
<keyword evidence="3 12" id="KW-0813">Transport</keyword>